<keyword evidence="1" id="KW-1133">Transmembrane helix</keyword>
<evidence type="ECO:0000313" key="2">
    <source>
        <dbReference type="EMBL" id="KAB2574197.1"/>
    </source>
</evidence>
<name>A0A5N5D978_9PEZI</name>
<feature type="transmembrane region" description="Helical" evidence="1">
    <location>
        <begin position="24"/>
        <end position="43"/>
    </location>
</feature>
<feature type="non-terminal residue" evidence="2">
    <location>
        <position position="1"/>
    </location>
</feature>
<dbReference type="Proteomes" id="UP000325902">
    <property type="component" value="Unassembled WGS sequence"/>
</dbReference>
<accession>A0A5N5D978</accession>
<reference evidence="2 3" key="1">
    <citation type="journal article" date="2019" name="Sci. Rep.">
        <title>A multi-omics analysis of the grapevine pathogen Lasiodiplodia theobromae reveals that temperature affects the expression of virulence- and pathogenicity-related genes.</title>
        <authorList>
            <person name="Felix C."/>
            <person name="Meneses R."/>
            <person name="Goncalves M.F.M."/>
            <person name="Tilleman L."/>
            <person name="Duarte A.S."/>
            <person name="Jorrin-Novo J.V."/>
            <person name="Van de Peer Y."/>
            <person name="Deforce D."/>
            <person name="Van Nieuwerburgh F."/>
            <person name="Esteves A.C."/>
            <person name="Alves A."/>
        </authorList>
    </citation>
    <scope>NUCLEOTIDE SEQUENCE [LARGE SCALE GENOMIC DNA]</scope>
    <source>
        <strain evidence="2 3">LA-SOL3</strain>
    </source>
</reference>
<dbReference type="AlphaFoldDB" id="A0A5N5D978"/>
<sequence length="242" mass="26327">LRAPNPTTLTLLLTVPSTNHTPPLPLPLTLLLSTLFLGPALVLHASFHDAPSPPAIHLLVTLAPPTAAFASLALFVRPWYAVFTTLPFAVFNLVFTAYRTVYLTPVTTFLSSRTADILVESWDRAVVVALLGQDALLLLVRGWQKAGPSLAVVYGCVIAGMVLESVARQRWQACPPGAAEMVWRALANAYAVALVVVEAVAVLWWWRASGGGCPSVPRWVRRLLLKGRWRFEFSSGFCASGW</sequence>
<protein>
    <submittedName>
        <fullName evidence="2">Uncharacterized protein</fullName>
    </submittedName>
</protein>
<comment type="caution">
    <text evidence="2">The sequence shown here is derived from an EMBL/GenBank/DDBJ whole genome shotgun (WGS) entry which is preliminary data.</text>
</comment>
<keyword evidence="3" id="KW-1185">Reference proteome</keyword>
<feature type="transmembrane region" description="Helical" evidence="1">
    <location>
        <begin position="187"/>
        <end position="206"/>
    </location>
</feature>
<organism evidence="2 3">
    <name type="scientific">Lasiodiplodia theobromae</name>
    <dbReference type="NCBI Taxonomy" id="45133"/>
    <lineage>
        <taxon>Eukaryota</taxon>
        <taxon>Fungi</taxon>
        <taxon>Dikarya</taxon>
        <taxon>Ascomycota</taxon>
        <taxon>Pezizomycotina</taxon>
        <taxon>Dothideomycetes</taxon>
        <taxon>Dothideomycetes incertae sedis</taxon>
        <taxon>Botryosphaeriales</taxon>
        <taxon>Botryosphaeriaceae</taxon>
        <taxon>Lasiodiplodia</taxon>
    </lineage>
</organism>
<evidence type="ECO:0000313" key="3">
    <source>
        <dbReference type="Proteomes" id="UP000325902"/>
    </source>
</evidence>
<dbReference type="EMBL" id="VCHE01000047">
    <property type="protein sequence ID" value="KAB2574197.1"/>
    <property type="molecule type" value="Genomic_DNA"/>
</dbReference>
<feature type="transmembrane region" description="Helical" evidence="1">
    <location>
        <begin position="146"/>
        <end position="166"/>
    </location>
</feature>
<proteinExistence type="predicted"/>
<gene>
    <name evidence="2" type="ORF">DBV05_g7138</name>
</gene>
<keyword evidence="1" id="KW-0472">Membrane</keyword>
<keyword evidence="1" id="KW-0812">Transmembrane</keyword>
<feature type="transmembrane region" description="Helical" evidence="1">
    <location>
        <begin position="55"/>
        <end position="76"/>
    </location>
</feature>
<evidence type="ECO:0000256" key="1">
    <source>
        <dbReference type="SAM" id="Phobius"/>
    </source>
</evidence>
<feature type="transmembrane region" description="Helical" evidence="1">
    <location>
        <begin position="88"/>
        <end position="110"/>
    </location>
</feature>